<keyword evidence="5" id="KW-0964">Secreted</keyword>
<evidence type="ECO:0000256" key="9">
    <source>
        <dbReference type="ARBA" id="ARBA00093407"/>
    </source>
</evidence>
<dbReference type="InterPro" id="IPR003625">
    <property type="entry name" value="PTH"/>
</dbReference>
<comment type="subcellular location">
    <subcellularLocation>
        <location evidence="1">Secreted</location>
    </subcellularLocation>
</comment>
<dbReference type="OMA" id="VGDRQDW"/>
<name>A0A672IG68_SALFA</name>
<dbReference type="Proteomes" id="UP000472267">
    <property type="component" value="Chromosome 1"/>
</dbReference>
<protein>
    <recommendedName>
        <fullName evidence="4">Parathyroid hormone</fullName>
    </recommendedName>
</protein>
<comment type="subunit">
    <text evidence="3">Interacts with PTH1R (via N-terminal extracellular domain).</text>
</comment>
<evidence type="ECO:0000256" key="5">
    <source>
        <dbReference type="ARBA" id="ARBA00022525"/>
    </source>
</evidence>
<evidence type="ECO:0000256" key="8">
    <source>
        <dbReference type="ARBA" id="ARBA00022729"/>
    </source>
</evidence>
<sequence length="83" mass="9757">MFPLRHLEILVLIVFFLSFHTEARPLRKRTISEVQLMHNVQEHKQVGERQDWLQEKLKDVIVSSSKSQGGQSGHIKYISPKMF</sequence>
<dbReference type="FunCoup" id="A0A672IG68">
    <property type="interactions" value="6"/>
</dbReference>
<dbReference type="SMART" id="SM00087">
    <property type="entry name" value="PTH"/>
    <property type="match status" value="1"/>
</dbReference>
<comment type="similarity">
    <text evidence="2">Belongs to the parathyroid hormone family.</text>
</comment>
<feature type="signal peptide" evidence="10">
    <location>
        <begin position="1"/>
        <end position="23"/>
    </location>
</feature>
<evidence type="ECO:0000256" key="6">
    <source>
        <dbReference type="ARBA" id="ARBA00022685"/>
    </source>
</evidence>
<dbReference type="GO" id="GO:0005576">
    <property type="term" value="C:extracellular region"/>
    <property type="evidence" value="ECO:0007669"/>
    <property type="project" value="UniProtKB-SubCell"/>
</dbReference>
<organism evidence="11 12">
    <name type="scientific">Salarias fasciatus</name>
    <name type="common">Jewelled blenny</name>
    <name type="synonym">Blennius fasciatus</name>
    <dbReference type="NCBI Taxonomy" id="181472"/>
    <lineage>
        <taxon>Eukaryota</taxon>
        <taxon>Metazoa</taxon>
        <taxon>Chordata</taxon>
        <taxon>Craniata</taxon>
        <taxon>Vertebrata</taxon>
        <taxon>Euteleostomi</taxon>
        <taxon>Actinopterygii</taxon>
        <taxon>Neopterygii</taxon>
        <taxon>Teleostei</taxon>
        <taxon>Neoteleostei</taxon>
        <taxon>Acanthomorphata</taxon>
        <taxon>Ovalentaria</taxon>
        <taxon>Blenniimorphae</taxon>
        <taxon>Blenniiformes</taxon>
        <taxon>Blennioidei</taxon>
        <taxon>Blenniidae</taxon>
        <taxon>Salariinae</taxon>
        <taxon>Salarias</taxon>
    </lineage>
</organism>
<evidence type="ECO:0000313" key="12">
    <source>
        <dbReference type="Proteomes" id="UP000472267"/>
    </source>
</evidence>
<evidence type="ECO:0000256" key="10">
    <source>
        <dbReference type="SAM" id="SignalP"/>
    </source>
</evidence>
<evidence type="ECO:0000256" key="7">
    <source>
        <dbReference type="ARBA" id="ARBA00022702"/>
    </source>
</evidence>
<evidence type="ECO:0000256" key="3">
    <source>
        <dbReference type="ARBA" id="ARBA00011605"/>
    </source>
</evidence>
<evidence type="ECO:0000256" key="1">
    <source>
        <dbReference type="ARBA" id="ARBA00004613"/>
    </source>
</evidence>
<comment type="function">
    <text evidence="9">Parathyroid hormone elevates calcium level by dissolving the salts in bone and preventing their renal excretion. Acts by binding to its receptor, PTH1R, activating G protein-coupled receptor signaling. Stimulates [1-14C]-2-deoxy-D-glucose (2DG) transport and glycogen synthesis in osteoblastic cells.</text>
</comment>
<accession>A0A672IG68</accession>
<proteinExistence type="inferred from homology"/>
<keyword evidence="12" id="KW-1185">Reference proteome</keyword>
<dbReference type="PANTHER" id="PTHR10541:SF2">
    <property type="entry name" value="PARATHYROID HORMONE"/>
    <property type="match status" value="1"/>
</dbReference>
<reference evidence="11" key="3">
    <citation type="submission" date="2025-09" db="UniProtKB">
        <authorList>
            <consortium name="Ensembl"/>
        </authorList>
    </citation>
    <scope>IDENTIFICATION</scope>
</reference>
<reference evidence="11" key="2">
    <citation type="submission" date="2025-08" db="UniProtKB">
        <authorList>
            <consortium name="Ensembl"/>
        </authorList>
    </citation>
    <scope>IDENTIFICATION</scope>
</reference>
<keyword evidence="7" id="KW-0372">Hormone</keyword>
<evidence type="ECO:0000256" key="4">
    <source>
        <dbReference type="ARBA" id="ARBA00022135"/>
    </source>
</evidence>
<evidence type="ECO:0000313" key="11">
    <source>
        <dbReference type="Ensembl" id="ENSSFAP00005040159.1"/>
    </source>
</evidence>
<keyword evidence="8 10" id="KW-0732">Signal</keyword>
<reference evidence="11" key="1">
    <citation type="submission" date="2019-06" db="EMBL/GenBank/DDBJ databases">
        <authorList>
            <consortium name="Wellcome Sanger Institute Data Sharing"/>
        </authorList>
    </citation>
    <scope>NUCLEOTIDE SEQUENCE [LARGE SCALE GENOMIC DNA]</scope>
</reference>
<dbReference type="PANTHER" id="PTHR10541">
    <property type="entry name" value="PARATHYROID HORMONE"/>
    <property type="match status" value="1"/>
</dbReference>
<dbReference type="InParanoid" id="A0A672IG68"/>
<feature type="chain" id="PRO_5025446586" description="Parathyroid hormone" evidence="10">
    <location>
        <begin position="24"/>
        <end position="83"/>
    </location>
</feature>
<dbReference type="GO" id="GO:0006874">
    <property type="term" value="P:intracellular calcium ion homeostasis"/>
    <property type="evidence" value="ECO:0007669"/>
    <property type="project" value="InterPro"/>
</dbReference>
<dbReference type="AlphaFoldDB" id="A0A672IG68"/>
<dbReference type="Ensembl" id="ENSSFAT00005041640.1">
    <property type="protein sequence ID" value="ENSSFAP00005040159.1"/>
    <property type="gene ID" value="ENSSFAG00005020050.1"/>
</dbReference>
<keyword evidence="6" id="KW-0165">Cleavage on pair of basic residues</keyword>
<evidence type="ECO:0000256" key="2">
    <source>
        <dbReference type="ARBA" id="ARBA00006307"/>
    </source>
</evidence>
<dbReference type="GO" id="GO:0005179">
    <property type="term" value="F:hormone activity"/>
    <property type="evidence" value="ECO:0007669"/>
    <property type="project" value="UniProtKB-KW"/>
</dbReference>
<dbReference type="InterPro" id="IPR001415">
    <property type="entry name" value="PTH/PTH-rel"/>
</dbReference>